<feature type="transmembrane region" description="Helical" evidence="1">
    <location>
        <begin position="68"/>
        <end position="93"/>
    </location>
</feature>
<feature type="transmembrane region" description="Helical" evidence="1">
    <location>
        <begin position="36"/>
        <end position="56"/>
    </location>
</feature>
<dbReference type="OrthoDB" id="9904225at2"/>
<accession>A0A402AKH2</accession>
<dbReference type="EMBL" id="BIFS01000001">
    <property type="protein sequence ID" value="GCE19626.1"/>
    <property type="molecule type" value="Genomic_DNA"/>
</dbReference>
<organism evidence="2 3">
    <name type="scientific">Dictyobacter kobayashii</name>
    <dbReference type="NCBI Taxonomy" id="2014872"/>
    <lineage>
        <taxon>Bacteria</taxon>
        <taxon>Bacillati</taxon>
        <taxon>Chloroflexota</taxon>
        <taxon>Ktedonobacteria</taxon>
        <taxon>Ktedonobacterales</taxon>
        <taxon>Dictyobacteraceae</taxon>
        <taxon>Dictyobacter</taxon>
    </lineage>
</organism>
<evidence type="ECO:0000256" key="1">
    <source>
        <dbReference type="SAM" id="Phobius"/>
    </source>
</evidence>
<evidence type="ECO:0000313" key="2">
    <source>
        <dbReference type="EMBL" id="GCE19626.1"/>
    </source>
</evidence>
<reference evidence="3" key="1">
    <citation type="submission" date="2018-12" db="EMBL/GenBank/DDBJ databases">
        <title>Tengunoibacter tsumagoiensis gen. nov., sp. nov., Dictyobacter kobayashii sp. nov., D. alpinus sp. nov., and D. joshuensis sp. nov. and description of Dictyobacteraceae fam. nov. within the order Ktedonobacterales isolated from Tengu-no-mugimeshi.</title>
        <authorList>
            <person name="Wang C.M."/>
            <person name="Zheng Y."/>
            <person name="Sakai Y."/>
            <person name="Toyoda A."/>
            <person name="Minakuchi Y."/>
            <person name="Abe K."/>
            <person name="Yokota A."/>
            <person name="Yabe S."/>
        </authorList>
    </citation>
    <scope>NUCLEOTIDE SEQUENCE [LARGE SCALE GENOMIC DNA]</scope>
    <source>
        <strain evidence="3">Uno11</strain>
    </source>
</reference>
<feature type="transmembrane region" description="Helical" evidence="1">
    <location>
        <begin position="105"/>
        <end position="122"/>
    </location>
</feature>
<evidence type="ECO:0000313" key="3">
    <source>
        <dbReference type="Proteomes" id="UP000287188"/>
    </source>
</evidence>
<feature type="transmembrane region" description="Helical" evidence="1">
    <location>
        <begin position="6"/>
        <end position="24"/>
    </location>
</feature>
<keyword evidence="1" id="KW-0812">Transmembrane</keyword>
<name>A0A402AKH2_9CHLR</name>
<sequence>MLLITVLIVFTALVLIALLLWLYWRSKQGDQRVINTVNSMLLPILSILVVTINLLFSHRQSTPVCAGTISTIFYTGIIAAIAIILLGCLRFFISHERDRRTITQPVLWATILVTLTFLTMYLNHCI</sequence>
<proteinExistence type="predicted"/>
<keyword evidence="1" id="KW-0472">Membrane</keyword>
<dbReference type="Proteomes" id="UP000287188">
    <property type="component" value="Unassembled WGS sequence"/>
</dbReference>
<dbReference type="AlphaFoldDB" id="A0A402AKH2"/>
<comment type="caution">
    <text evidence="2">The sequence shown here is derived from an EMBL/GenBank/DDBJ whole genome shotgun (WGS) entry which is preliminary data.</text>
</comment>
<gene>
    <name evidence="2" type="ORF">KDK_34260</name>
</gene>
<protein>
    <submittedName>
        <fullName evidence="2">Uncharacterized protein</fullName>
    </submittedName>
</protein>
<dbReference type="RefSeq" id="WP_136625227.1">
    <property type="nucleotide sequence ID" value="NZ_BIFS01000001.1"/>
</dbReference>
<keyword evidence="1" id="KW-1133">Transmembrane helix</keyword>
<keyword evidence="3" id="KW-1185">Reference proteome</keyword>